<evidence type="ECO:0000256" key="3">
    <source>
        <dbReference type="ARBA" id="ARBA00023125"/>
    </source>
</evidence>
<sequence length="362" mass="38530">MNASVRFLSPAQAARQLGVSAKALRLYEQHGMVTPTRNTVGWRTYGPDDMQRGGDIVALRSLGLSLAQVAGVLRDEPTTLQPALAAHQGVLESRARQLAVTIEKVKGLRARLDHARAPTAEKQAHVQDAGAGAGVEFELPWPWGGELFKLDDIRPLNYIVGPLGSGKTRLALRLAEVLPAASFLSLERARISNGVTARLGADPDLRLRVQQTMADLVGHGANASAALVALLVGLEAQDWAALVVDLVEQGLDLATQQAVAAHLRRRRSDARPLFLLTRSSVILDLPTLGADASIILCPANHSPPTRVAPYPGTPGYEAVSTCLADPAVRARTEGVIAWRPLRQGVRHAVRPANVGNKSQGSG</sequence>
<keyword evidence="2" id="KW-0805">Transcription regulation</keyword>
<dbReference type="Pfam" id="PF13411">
    <property type="entry name" value="MerR_1"/>
    <property type="match status" value="1"/>
</dbReference>
<comment type="caution">
    <text evidence="6">The sequence shown here is derived from an EMBL/GenBank/DDBJ whole genome shotgun (WGS) entry which is preliminary data.</text>
</comment>
<dbReference type="InterPro" id="IPR000551">
    <property type="entry name" value="MerR-type_HTH_dom"/>
</dbReference>
<dbReference type="EMBL" id="JAUSRO010000017">
    <property type="protein sequence ID" value="MDP9902243.1"/>
    <property type="molecule type" value="Genomic_DNA"/>
</dbReference>
<accession>A0ABT9SD10</accession>
<evidence type="ECO:0000313" key="7">
    <source>
        <dbReference type="Proteomes" id="UP001226867"/>
    </source>
</evidence>
<evidence type="ECO:0000256" key="2">
    <source>
        <dbReference type="ARBA" id="ARBA00023015"/>
    </source>
</evidence>
<protein>
    <submittedName>
        <fullName evidence="6">DNA-binding transcriptional MerR regulator</fullName>
    </submittedName>
</protein>
<dbReference type="CDD" id="cd00592">
    <property type="entry name" value="HTH_MerR-like"/>
    <property type="match status" value="1"/>
</dbReference>
<dbReference type="PANTHER" id="PTHR30204">
    <property type="entry name" value="REDOX-CYCLING DRUG-SENSING TRANSCRIPTIONAL ACTIVATOR SOXR"/>
    <property type="match status" value="1"/>
</dbReference>
<evidence type="ECO:0000256" key="4">
    <source>
        <dbReference type="ARBA" id="ARBA00023163"/>
    </source>
</evidence>
<dbReference type="SUPFAM" id="SSF46955">
    <property type="entry name" value="Putative DNA-binding domain"/>
    <property type="match status" value="1"/>
</dbReference>
<dbReference type="PANTHER" id="PTHR30204:SF69">
    <property type="entry name" value="MERR-FAMILY TRANSCRIPTIONAL REGULATOR"/>
    <property type="match status" value="1"/>
</dbReference>
<dbReference type="SUPFAM" id="SSF52540">
    <property type="entry name" value="P-loop containing nucleoside triphosphate hydrolases"/>
    <property type="match status" value="1"/>
</dbReference>
<dbReference type="Proteomes" id="UP001226867">
    <property type="component" value="Unassembled WGS sequence"/>
</dbReference>
<feature type="domain" description="HTH merR-type" evidence="5">
    <location>
        <begin position="7"/>
        <end position="75"/>
    </location>
</feature>
<keyword evidence="3 6" id="KW-0238">DNA-binding</keyword>
<gene>
    <name evidence="6" type="ORF">J2W36_004520</name>
</gene>
<evidence type="ECO:0000313" key="6">
    <source>
        <dbReference type="EMBL" id="MDP9902243.1"/>
    </source>
</evidence>
<keyword evidence="7" id="KW-1185">Reference proteome</keyword>
<dbReference type="PROSITE" id="PS50937">
    <property type="entry name" value="HTH_MERR_2"/>
    <property type="match status" value="1"/>
</dbReference>
<dbReference type="SMART" id="SM00422">
    <property type="entry name" value="HTH_MERR"/>
    <property type="match status" value="1"/>
</dbReference>
<evidence type="ECO:0000256" key="1">
    <source>
        <dbReference type="ARBA" id="ARBA00022491"/>
    </source>
</evidence>
<keyword evidence="1" id="KW-0678">Repressor</keyword>
<dbReference type="InterPro" id="IPR009061">
    <property type="entry name" value="DNA-bd_dom_put_sf"/>
</dbReference>
<organism evidence="6 7">
    <name type="scientific">Variovorax ginsengisoli</name>
    <dbReference type="NCBI Taxonomy" id="363844"/>
    <lineage>
        <taxon>Bacteria</taxon>
        <taxon>Pseudomonadati</taxon>
        <taxon>Pseudomonadota</taxon>
        <taxon>Betaproteobacteria</taxon>
        <taxon>Burkholderiales</taxon>
        <taxon>Comamonadaceae</taxon>
        <taxon>Variovorax</taxon>
    </lineage>
</organism>
<name>A0ABT9SD10_9BURK</name>
<proteinExistence type="predicted"/>
<dbReference type="InterPro" id="IPR047057">
    <property type="entry name" value="MerR_fam"/>
</dbReference>
<reference evidence="6 7" key="1">
    <citation type="submission" date="2023-07" db="EMBL/GenBank/DDBJ databases">
        <title>Sorghum-associated microbial communities from plants grown in Nebraska, USA.</title>
        <authorList>
            <person name="Schachtman D."/>
        </authorList>
    </citation>
    <scope>NUCLEOTIDE SEQUENCE [LARGE SCALE GENOMIC DNA]</scope>
    <source>
        <strain evidence="6 7">DS1607</strain>
    </source>
</reference>
<dbReference type="InterPro" id="IPR027417">
    <property type="entry name" value="P-loop_NTPase"/>
</dbReference>
<evidence type="ECO:0000259" key="5">
    <source>
        <dbReference type="PROSITE" id="PS50937"/>
    </source>
</evidence>
<dbReference type="GO" id="GO:0003677">
    <property type="term" value="F:DNA binding"/>
    <property type="evidence" value="ECO:0007669"/>
    <property type="project" value="UniProtKB-KW"/>
</dbReference>
<dbReference type="PROSITE" id="PS00552">
    <property type="entry name" value="HTH_MERR_1"/>
    <property type="match status" value="1"/>
</dbReference>
<keyword evidence="4" id="KW-0804">Transcription</keyword>
<dbReference type="Gene3D" id="1.10.1660.10">
    <property type="match status" value="1"/>
</dbReference>
<dbReference type="RefSeq" id="WP_307691997.1">
    <property type="nucleotide sequence ID" value="NZ_JAUSRO010000017.1"/>
</dbReference>